<dbReference type="EMBL" id="UZAH01029633">
    <property type="protein sequence ID" value="VDP07128.1"/>
    <property type="molecule type" value="Genomic_DNA"/>
</dbReference>
<dbReference type="PANTHER" id="PTHR45627">
    <property type="entry name" value="ADENYLATE CYCLASE TYPE 1"/>
    <property type="match status" value="1"/>
</dbReference>
<dbReference type="GO" id="GO:0004016">
    <property type="term" value="F:adenylate cyclase activity"/>
    <property type="evidence" value="ECO:0007669"/>
    <property type="project" value="TreeGrafter"/>
</dbReference>
<organism evidence="5">
    <name type="scientific">Heligmosomoides polygyrus</name>
    <name type="common">Parasitic roundworm</name>
    <dbReference type="NCBI Taxonomy" id="6339"/>
    <lineage>
        <taxon>Eukaryota</taxon>
        <taxon>Metazoa</taxon>
        <taxon>Ecdysozoa</taxon>
        <taxon>Nematoda</taxon>
        <taxon>Chromadorea</taxon>
        <taxon>Rhabditida</taxon>
        <taxon>Rhabditina</taxon>
        <taxon>Rhabditomorpha</taxon>
        <taxon>Strongyloidea</taxon>
        <taxon>Heligmosomidae</taxon>
        <taxon>Heligmosomoides</taxon>
    </lineage>
</organism>
<sequence>MEEDPGERTPALGGSGGPSLRAHSSSPRRVPLFERASARWWNPQFRSPSLEAQYWRCSFPQLRDRFRTGLVYISFVCVAWTIYLAIFDKAGFQHWLTAAALIVVCLAMLSFTLCSSQYQRFYMPTSFLCTFLICLVTLLIFSSDSKSTFMTPVASLATSFQVVLLIYTVIPLPLYLCILIGLVYSCLFEMLSRNRITYGDVSHIQLVLHIGVHLLGVHLFILTQVRCCFFVILRLSTTGNFFCFLMFGALLPQLVPVKKMWEAYKLCLKTLAPEHLTANRKLKRLAKAAVARVNEIDARYEKLYGLWGEKFAICHQACHPMSAGHL</sequence>
<keyword evidence="2" id="KW-0456">Lyase</keyword>
<evidence type="ECO:0000256" key="1">
    <source>
        <dbReference type="ARBA" id="ARBA00022741"/>
    </source>
</evidence>
<feature type="transmembrane region" description="Helical" evidence="4">
    <location>
        <begin position="121"/>
        <end position="142"/>
    </location>
</feature>
<dbReference type="PANTHER" id="PTHR45627:SF8">
    <property type="entry name" value="ADENYLATE CYCLASE TYPE 9"/>
    <property type="match status" value="1"/>
</dbReference>
<feature type="region of interest" description="Disordered" evidence="3">
    <location>
        <begin position="1"/>
        <end position="26"/>
    </location>
</feature>
<evidence type="ECO:0000313" key="7">
    <source>
        <dbReference type="WBParaSite" id="HPBE_0001682801-mRNA-1"/>
    </source>
</evidence>
<keyword evidence="4" id="KW-0812">Transmembrane</keyword>
<evidence type="ECO:0000256" key="3">
    <source>
        <dbReference type="SAM" id="MobiDB-lite"/>
    </source>
</evidence>
<dbReference type="WBParaSite" id="HPBE_0001682801-mRNA-1">
    <property type="protein sequence ID" value="HPBE_0001682801-mRNA-1"/>
    <property type="gene ID" value="HPBE_0001682801"/>
</dbReference>
<evidence type="ECO:0000256" key="2">
    <source>
        <dbReference type="ARBA" id="ARBA00023239"/>
    </source>
</evidence>
<gene>
    <name evidence="5" type="ORF">HPBE_LOCUS16827</name>
</gene>
<dbReference type="AlphaFoldDB" id="A0A3P8BBH7"/>
<keyword evidence="1" id="KW-0547">Nucleotide-binding</keyword>
<evidence type="ECO:0000313" key="6">
    <source>
        <dbReference type="Proteomes" id="UP000050761"/>
    </source>
</evidence>
<evidence type="ECO:0000313" key="5">
    <source>
        <dbReference type="EMBL" id="VDP07128.1"/>
    </source>
</evidence>
<feature type="transmembrane region" description="Helical" evidence="4">
    <location>
        <begin position="231"/>
        <end position="251"/>
    </location>
</feature>
<dbReference type="Proteomes" id="UP000050761">
    <property type="component" value="Unassembled WGS sequence"/>
</dbReference>
<keyword evidence="4" id="KW-1133">Transmembrane helix</keyword>
<feature type="transmembrane region" description="Helical" evidence="4">
    <location>
        <begin position="92"/>
        <end position="114"/>
    </location>
</feature>
<dbReference type="GO" id="GO:0007189">
    <property type="term" value="P:adenylate cyclase-activating G protein-coupled receptor signaling pathway"/>
    <property type="evidence" value="ECO:0007669"/>
    <property type="project" value="TreeGrafter"/>
</dbReference>
<proteinExistence type="predicted"/>
<feature type="transmembrane region" description="Helical" evidence="4">
    <location>
        <begin position="206"/>
        <end position="225"/>
    </location>
</feature>
<protein>
    <submittedName>
        <fullName evidence="7">AC_N domain-containing protein</fullName>
    </submittedName>
</protein>
<feature type="transmembrane region" description="Helical" evidence="4">
    <location>
        <begin position="69"/>
        <end position="86"/>
    </location>
</feature>
<accession>A0A3P8BBH7</accession>
<reference evidence="7" key="2">
    <citation type="submission" date="2019-09" db="UniProtKB">
        <authorList>
            <consortium name="WormBaseParasite"/>
        </authorList>
    </citation>
    <scope>IDENTIFICATION</scope>
</reference>
<feature type="transmembrane region" description="Helical" evidence="4">
    <location>
        <begin position="162"/>
        <end position="185"/>
    </location>
</feature>
<dbReference type="OrthoDB" id="2107370at2759"/>
<name>A0A3P8BBH7_HELPZ</name>
<keyword evidence="6" id="KW-1185">Reference proteome</keyword>
<dbReference type="GO" id="GO:0005886">
    <property type="term" value="C:plasma membrane"/>
    <property type="evidence" value="ECO:0007669"/>
    <property type="project" value="TreeGrafter"/>
</dbReference>
<evidence type="ECO:0000256" key="4">
    <source>
        <dbReference type="SAM" id="Phobius"/>
    </source>
</evidence>
<keyword evidence="4" id="KW-0472">Membrane</keyword>
<dbReference type="GO" id="GO:0000166">
    <property type="term" value="F:nucleotide binding"/>
    <property type="evidence" value="ECO:0007669"/>
    <property type="project" value="UniProtKB-KW"/>
</dbReference>
<reference evidence="5 6" key="1">
    <citation type="submission" date="2018-11" db="EMBL/GenBank/DDBJ databases">
        <authorList>
            <consortium name="Pathogen Informatics"/>
        </authorList>
    </citation>
    <scope>NUCLEOTIDE SEQUENCE [LARGE SCALE GENOMIC DNA]</scope>
</reference>